<keyword evidence="7" id="KW-1185">Reference proteome</keyword>
<reference evidence="6" key="2">
    <citation type="submission" date="2023-04" db="EMBL/GenBank/DDBJ databases">
        <title>Paracnuella aquatica gen. nov., sp. nov., a member of the family Chitinophagaceae isolated from a hot spring.</title>
        <authorList>
            <person name="Wang C."/>
        </authorList>
    </citation>
    <scope>NUCLEOTIDE SEQUENCE</scope>
    <source>
        <strain evidence="6">LB-8</strain>
    </source>
</reference>
<accession>A0A9X2XTB3</accession>
<dbReference type="EMBL" id="JAOTIF010000002">
    <property type="protein sequence ID" value="MCU7548415.1"/>
    <property type="molecule type" value="Genomic_DNA"/>
</dbReference>
<dbReference type="NCBIfam" id="TIGR04409">
    <property type="entry name" value="LptC_YrbK"/>
    <property type="match status" value="1"/>
</dbReference>
<dbReference type="GO" id="GO:0015221">
    <property type="term" value="F:lipopolysaccharide transmembrane transporter activity"/>
    <property type="evidence" value="ECO:0007669"/>
    <property type="project" value="InterPro"/>
</dbReference>
<proteinExistence type="predicted"/>
<protein>
    <submittedName>
        <fullName evidence="6">LPS export ABC transporter periplasmic protein LptC</fullName>
    </submittedName>
</protein>
<evidence type="ECO:0000313" key="6">
    <source>
        <dbReference type="EMBL" id="MCU7548415.1"/>
    </source>
</evidence>
<evidence type="ECO:0000313" key="7">
    <source>
        <dbReference type="Proteomes" id="UP001155483"/>
    </source>
</evidence>
<organism evidence="6 7">
    <name type="scientific">Paraflavisolibacter caeni</name>
    <dbReference type="NCBI Taxonomy" id="2982496"/>
    <lineage>
        <taxon>Bacteria</taxon>
        <taxon>Pseudomonadati</taxon>
        <taxon>Bacteroidota</taxon>
        <taxon>Chitinophagia</taxon>
        <taxon>Chitinophagales</taxon>
        <taxon>Chitinophagaceae</taxon>
        <taxon>Paraflavisolibacter</taxon>
    </lineage>
</organism>
<dbReference type="InterPro" id="IPR010664">
    <property type="entry name" value="LipoPS_assembly_LptC-rel"/>
</dbReference>
<keyword evidence="4" id="KW-1133">Transmembrane helix</keyword>
<dbReference type="InterPro" id="IPR052363">
    <property type="entry name" value="LPS_export_LptC"/>
</dbReference>
<sequence length="186" mass="21299">MNKKEGRNLLALLFISLFLISCENDENLVRALNEKRVMVEEARNVVSLFSQSGRMKAKLSAPIMLRYQVDTSYIEFPKKLHVDFYDSTGKKESELDALYAKYMESSNKVLLRDSVVVASVKGDTLRTPELWWDQNTNKFFTDKQVRLKTVDKTIYGGKGLEAQEDLSLWTIFEPTGTVTMPENMAP</sequence>
<dbReference type="InterPro" id="IPR026265">
    <property type="entry name" value="LptC"/>
</dbReference>
<dbReference type="AlphaFoldDB" id="A0A9X2XTB3"/>
<dbReference type="GO" id="GO:0005886">
    <property type="term" value="C:plasma membrane"/>
    <property type="evidence" value="ECO:0007669"/>
    <property type="project" value="InterPro"/>
</dbReference>
<dbReference type="Pfam" id="PF06835">
    <property type="entry name" value="LptC"/>
    <property type="match status" value="1"/>
</dbReference>
<reference evidence="6" key="1">
    <citation type="submission" date="2022-09" db="EMBL/GenBank/DDBJ databases">
        <authorList>
            <person name="Yuan C."/>
            <person name="Ke Z."/>
        </authorList>
    </citation>
    <scope>NUCLEOTIDE SEQUENCE</scope>
    <source>
        <strain evidence="6">LB-8</strain>
    </source>
</reference>
<dbReference type="RefSeq" id="WP_279295862.1">
    <property type="nucleotide sequence ID" value="NZ_JAOTIF010000002.1"/>
</dbReference>
<dbReference type="GO" id="GO:0030288">
    <property type="term" value="C:outer membrane-bounded periplasmic space"/>
    <property type="evidence" value="ECO:0007669"/>
    <property type="project" value="TreeGrafter"/>
</dbReference>
<gene>
    <name evidence="6" type="primary">lptC</name>
    <name evidence="6" type="ORF">OCK74_04775</name>
</gene>
<evidence type="ECO:0000256" key="4">
    <source>
        <dbReference type="ARBA" id="ARBA00022989"/>
    </source>
</evidence>
<evidence type="ECO:0000256" key="1">
    <source>
        <dbReference type="ARBA" id="ARBA00022475"/>
    </source>
</evidence>
<comment type="caution">
    <text evidence="6">The sequence shown here is derived from an EMBL/GenBank/DDBJ whole genome shotgun (WGS) entry which is preliminary data.</text>
</comment>
<keyword evidence="1" id="KW-1003">Cell membrane</keyword>
<evidence type="ECO:0000256" key="3">
    <source>
        <dbReference type="ARBA" id="ARBA00022692"/>
    </source>
</evidence>
<dbReference type="PANTHER" id="PTHR37481">
    <property type="entry name" value="LIPOPOLYSACCHARIDE EXPORT SYSTEM PROTEIN LPTC"/>
    <property type="match status" value="1"/>
</dbReference>
<keyword evidence="3" id="KW-0812">Transmembrane</keyword>
<dbReference type="GO" id="GO:0017089">
    <property type="term" value="F:glycolipid transfer activity"/>
    <property type="evidence" value="ECO:0007669"/>
    <property type="project" value="TreeGrafter"/>
</dbReference>
<name>A0A9X2XTB3_9BACT</name>
<dbReference type="Gene3D" id="2.60.450.10">
    <property type="entry name" value="Lipopolysaccharide (LPS) transport protein A like domain"/>
    <property type="match status" value="1"/>
</dbReference>
<dbReference type="PANTHER" id="PTHR37481:SF1">
    <property type="entry name" value="LIPOPOLYSACCHARIDE EXPORT SYSTEM PROTEIN LPTC"/>
    <property type="match status" value="1"/>
</dbReference>
<dbReference type="Proteomes" id="UP001155483">
    <property type="component" value="Unassembled WGS sequence"/>
</dbReference>
<dbReference type="PROSITE" id="PS51257">
    <property type="entry name" value="PROKAR_LIPOPROTEIN"/>
    <property type="match status" value="1"/>
</dbReference>
<evidence type="ECO:0000256" key="2">
    <source>
        <dbReference type="ARBA" id="ARBA00022519"/>
    </source>
</evidence>
<evidence type="ECO:0000256" key="5">
    <source>
        <dbReference type="ARBA" id="ARBA00023136"/>
    </source>
</evidence>
<keyword evidence="2" id="KW-0997">Cell inner membrane</keyword>
<keyword evidence="5" id="KW-0472">Membrane</keyword>